<dbReference type="GO" id="GO:0003677">
    <property type="term" value="F:DNA binding"/>
    <property type="evidence" value="ECO:0007669"/>
    <property type="project" value="UniProtKB-KW"/>
</dbReference>
<sequence>MNNPPRISEAESEVMKLLWQKEPLSANEIIEQLKQQMDWSDQTIKTFLNRLLKKEAIRFEKAGRNYLYYPLVSHDEYLKSENKTFLNRVYNGAVGLMCAKFLEEEKLSDADIEQLQQLLEKMKKDEPGV</sequence>
<dbReference type="RefSeq" id="WP_185143375.1">
    <property type="nucleotide sequence ID" value="NZ_JACJVP010000024.1"/>
</dbReference>
<dbReference type="EMBL" id="JACJVP010000024">
    <property type="protein sequence ID" value="MBB6671897.1"/>
    <property type="molecule type" value="Genomic_DNA"/>
</dbReference>
<comment type="similarity">
    <text evidence="1">Belongs to the BlaI transcriptional regulatory family.</text>
</comment>
<dbReference type="AlphaFoldDB" id="A0A7X0RQP9"/>
<reference evidence="5 6" key="1">
    <citation type="submission" date="2020-08" db="EMBL/GenBank/DDBJ databases">
        <title>Cohnella phylogeny.</title>
        <authorList>
            <person name="Dunlap C."/>
        </authorList>
    </citation>
    <scope>NUCLEOTIDE SEQUENCE [LARGE SCALE GENOMIC DNA]</scope>
    <source>
        <strain evidence="5 6">DSM 28246</strain>
    </source>
</reference>
<evidence type="ECO:0000256" key="1">
    <source>
        <dbReference type="ARBA" id="ARBA00011046"/>
    </source>
</evidence>
<dbReference type="Proteomes" id="UP000547209">
    <property type="component" value="Unassembled WGS sequence"/>
</dbReference>
<evidence type="ECO:0000256" key="4">
    <source>
        <dbReference type="ARBA" id="ARBA00023163"/>
    </source>
</evidence>
<dbReference type="Gene3D" id="1.10.4040.10">
    <property type="entry name" value="Penicillinase repressor domain"/>
    <property type="match status" value="1"/>
</dbReference>
<accession>A0A7X0RQP9</accession>
<dbReference type="InterPro" id="IPR005650">
    <property type="entry name" value="BlaI_family"/>
</dbReference>
<dbReference type="PIRSF" id="PIRSF019455">
    <property type="entry name" value="CopR_AtkY"/>
    <property type="match status" value="1"/>
</dbReference>
<evidence type="ECO:0000256" key="3">
    <source>
        <dbReference type="ARBA" id="ARBA00023125"/>
    </source>
</evidence>
<keyword evidence="6" id="KW-1185">Reference proteome</keyword>
<keyword evidence="4" id="KW-0804">Transcription</keyword>
<keyword evidence="2" id="KW-0805">Transcription regulation</keyword>
<gene>
    <name evidence="5" type="ORF">H7C19_14495</name>
</gene>
<organism evidence="5 6">
    <name type="scientific">Cohnella nanjingensis</name>
    <dbReference type="NCBI Taxonomy" id="1387779"/>
    <lineage>
        <taxon>Bacteria</taxon>
        <taxon>Bacillati</taxon>
        <taxon>Bacillota</taxon>
        <taxon>Bacilli</taxon>
        <taxon>Bacillales</taxon>
        <taxon>Paenibacillaceae</taxon>
        <taxon>Cohnella</taxon>
    </lineage>
</organism>
<dbReference type="SUPFAM" id="SSF46785">
    <property type="entry name" value="Winged helix' DNA-binding domain"/>
    <property type="match status" value="1"/>
</dbReference>
<comment type="caution">
    <text evidence="5">The sequence shown here is derived from an EMBL/GenBank/DDBJ whole genome shotgun (WGS) entry which is preliminary data.</text>
</comment>
<proteinExistence type="inferred from homology"/>
<evidence type="ECO:0000313" key="5">
    <source>
        <dbReference type="EMBL" id="MBB6671897.1"/>
    </source>
</evidence>
<evidence type="ECO:0000313" key="6">
    <source>
        <dbReference type="Proteomes" id="UP000547209"/>
    </source>
</evidence>
<dbReference type="GO" id="GO:0045892">
    <property type="term" value="P:negative regulation of DNA-templated transcription"/>
    <property type="evidence" value="ECO:0007669"/>
    <property type="project" value="InterPro"/>
</dbReference>
<keyword evidence="3" id="KW-0238">DNA-binding</keyword>
<dbReference type="Pfam" id="PF03965">
    <property type="entry name" value="Penicillinase_R"/>
    <property type="match status" value="1"/>
</dbReference>
<dbReference type="InterPro" id="IPR036390">
    <property type="entry name" value="WH_DNA-bd_sf"/>
</dbReference>
<name>A0A7X0RQP9_9BACL</name>
<evidence type="ECO:0000256" key="2">
    <source>
        <dbReference type="ARBA" id="ARBA00023015"/>
    </source>
</evidence>
<protein>
    <submittedName>
        <fullName evidence="5">BlaI/MecI/CopY family transcriptional regulator</fullName>
    </submittedName>
</protein>
<dbReference type="Gene3D" id="1.10.10.10">
    <property type="entry name" value="Winged helix-like DNA-binding domain superfamily/Winged helix DNA-binding domain"/>
    <property type="match status" value="1"/>
</dbReference>
<dbReference type="InterPro" id="IPR036388">
    <property type="entry name" value="WH-like_DNA-bd_sf"/>
</dbReference>